<dbReference type="GO" id="GO:0042910">
    <property type="term" value="F:xenobiotic transmembrane transporter activity"/>
    <property type="evidence" value="ECO:0007669"/>
    <property type="project" value="TreeGrafter"/>
</dbReference>
<protein>
    <submittedName>
        <fullName evidence="9">Multidrug transporter</fullName>
    </submittedName>
</protein>
<evidence type="ECO:0000256" key="1">
    <source>
        <dbReference type="ARBA" id="ARBA00004429"/>
    </source>
</evidence>
<keyword evidence="3" id="KW-1003">Cell membrane</keyword>
<evidence type="ECO:0000256" key="2">
    <source>
        <dbReference type="ARBA" id="ARBA00022448"/>
    </source>
</evidence>
<dbReference type="Gene3D" id="1.20.1640.10">
    <property type="entry name" value="Multidrug efflux transporter AcrB transmembrane domain"/>
    <property type="match status" value="2"/>
</dbReference>
<evidence type="ECO:0000256" key="6">
    <source>
        <dbReference type="ARBA" id="ARBA00022989"/>
    </source>
</evidence>
<feature type="transmembrane region" description="Helical" evidence="8">
    <location>
        <begin position="387"/>
        <end position="410"/>
    </location>
</feature>
<evidence type="ECO:0000256" key="4">
    <source>
        <dbReference type="ARBA" id="ARBA00022519"/>
    </source>
</evidence>
<dbReference type="PANTHER" id="PTHR32063">
    <property type="match status" value="1"/>
</dbReference>
<dbReference type="Gene3D" id="3.30.2090.10">
    <property type="entry name" value="Multidrug efflux transporter AcrB TolC docking domain, DN and DC subdomains"/>
    <property type="match status" value="2"/>
</dbReference>
<name>A0A356LDG4_9BURK</name>
<dbReference type="SUPFAM" id="SSF82866">
    <property type="entry name" value="Multidrug efflux transporter AcrB transmembrane domain"/>
    <property type="match status" value="2"/>
</dbReference>
<feature type="transmembrane region" description="Helical" evidence="8">
    <location>
        <begin position="858"/>
        <end position="875"/>
    </location>
</feature>
<dbReference type="Pfam" id="PF00873">
    <property type="entry name" value="ACR_tran"/>
    <property type="match status" value="1"/>
</dbReference>
<dbReference type="Proteomes" id="UP000264036">
    <property type="component" value="Unassembled WGS sequence"/>
</dbReference>
<feature type="transmembrane region" description="Helical" evidence="8">
    <location>
        <begin position="336"/>
        <end position="353"/>
    </location>
</feature>
<keyword evidence="6 8" id="KW-1133">Transmembrane helix</keyword>
<comment type="caution">
    <text evidence="9">The sequence shown here is derived from an EMBL/GenBank/DDBJ whole genome shotgun (WGS) entry which is preliminary data.</text>
</comment>
<dbReference type="InterPro" id="IPR027463">
    <property type="entry name" value="AcrB_DN_DC_subdom"/>
</dbReference>
<keyword evidence="4" id="KW-0997">Cell inner membrane</keyword>
<dbReference type="FunFam" id="3.30.70.1430:FF:000001">
    <property type="entry name" value="Efflux pump membrane transporter"/>
    <property type="match status" value="1"/>
</dbReference>
<feature type="transmembrane region" description="Helical" evidence="8">
    <location>
        <begin position="360"/>
        <end position="381"/>
    </location>
</feature>
<evidence type="ECO:0000256" key="8">
    <source>
        <dbReference type="SAM" id="Phobius"/>
    </source>
</evidence>
<feature type="transmembrane region" description="Helical" evidence="8">
    <location>
        <begin position="528"/>
        <end position="548"/>
    </location>
</feature>
<dbReference type="Gene3D" id="3.30.70.1440">
    <property type="entry name" value="Multidrug efflux transporter AcrB pore domain"/>
    <property type="match status" value="1"/>
</dbReference>
<organism evidence="9 10">
    <name type="scientific">Advenella kashmirensis</name>
    <dbReference type="NCBI Taxonomy" id="310575"/>
    <lineage>
        <taxon>Bacteria</taxon>
        <taxon>Pseudomonadati</taxon>
        <taxon>Pseudomonadota</taxon>
        <taxon>Betaproteobacteria</taxon>
        <taxon>Burkholderiales</taxon>
        <taxon>Alcaligenaceae</taxon>
    </lineage>
</organism>
<accession>A0A356LDG4</accession>
<feature type="transmembrane region" description="Helical" evidence="8">
    <location>
        <begin position="463"/>
        <end position="490"/>
    </location>
</feature>
<evidence type="ECO:0000313" key="9">
    <source>
        <dbReference type="EMBL" id="HBP28869.1"/>
    </source>
</evidence>
<keyword evidence="5 8" id="KW-0812">Transmembrane</keyword>
<dbReference type="InterPro" id="IPR001036">
    <property type="entry name" value="Acrflvin-R"/>
</dbReference>
<gene>
    <name evidence="9" type="ORF">DD666_05570</name>
</gene>
<keyword evidence="2" id="KW-0813">Transport</keyword>
<dbReference type="Gene3D" id="3.30.70.1320">
    <property type="entry name" value="Multidrug efflux transporter AcrB pore domain like"/>
    <property type="match status" value="1"/>
</dbReference>
<feature type="transmembrane region" description="Helical" evidence="8">
    <location>
        <begin position="12"/>
        <end position="32"/>
    </location>
</feature>
<comment type="subcellular location">
    <subcellularLocation>
        <location evidence="1">Cell inner membrane</location>
        <topology evidence="1">Multi-pass membrane protein</topology>
    </subcellularLocation>
</comment>
<evidence type="ECO:0000256" key="5">
    <source>
        <dbReference type="ARBA" id="ARBA00022692"/>
    </source>
</evidence>
<dbReference type="SUPFAM" id="SSF82693">
    <property type="entry name" value="Multidrug efflux transporter AcrB pore domain, PN1, PN2, PC1 and PC2 subdomains"/>
    <property type="match status" value="4"/>
</dbReference>
<dbReference type="Gene3D" id="3.30.70.1430">
    <property type="entry name" value="Multidrug efflux transporter AcrB pore domain"/>
    <property type="match status" value="2"/>
</dbReference>
<dbReference type="EMBL" id="DOEK01000008">
    <property type="protein sequence ID" value="HBP28869.1"/>
    <property type="molecule type" value="Genomic_DNA"/>
</dbReference>
<reference evidence="9 10" key="1">
    <citation type="journal article" date="2018" name="Nat. Biotechnol.">
        <title>A standardized bacterial taxonomy based on genome phylogeny substantially revises the tree of life.</title>
        <authorList>
            <person name="Parks D.H."/>
            <person name="Chuvochina M."/>
            <person name="Waite D.W."/>
            <person name="Rinke C."/>
            <person name="Skarshewski A."/>
            <person name="Chaumeil P.A."/>
            <person name="Hugenholtz P."/>
        </authorList>
    </citation>
    <scope>NUCLEOTIDE SEQUENCE [LARGE SCALE GENOMIC DNA]</scope>
    <source>
        <strain evidence="9">UBA10707</strain>
    </source>
</reference>
<dbReference type="GO" id="GO:0005886">
    <property type="term" value="C:plasma membrane"/>
    <property type="evidence" value="ECO:0007669"/>
    <property type="project" value="UniProtKB-SubCell"/>
</dbReference>
<feature type="transmembrane region" description="Helical" evidence="8">
    <location>
        <begin position="955"/>
        <end position="974"/>
    </location>
</feature>
<dbReference type="PRINTS" id="PR00702">
    <property type="entry name" value="ACRIFLAVINRP"/>
</dbReference>
<dbReference type="FunFam" id="1.20.1640.10:FF:000001">
    <property type="entry name" value="Efflux pump membrane transporter"/>
    <property type="match status" value="1"/>
</dbReference>
<dbReference type="SUPFAM" id="SSF82714">
    <property type="entry name" value="Multidrug efflux transporter AcrB TolC docking domain, DN and DC subdomains"/>
    <property type="match status" value="2"/>
</dbReference>
<feature type="transmembrane region" description="Helical" evidence="8">
    <location>
        <begin position="908"/>
        <end position="935"/>
    </location>
</feature>
<keyword evidence="7 8" id="KW-0472">Membrane</keyword>
<evidence type="ECO:0000256" key="3">
    <source>
        <dbReference type="ARBA" id="ARBA00022475"/>
    </source>
</evidence>
<proteinExistence type="predicted"/>
<sequence>MSLSRPFILRPVATSLLALAVAVMGMVAFFLLPVSPLPTLDSPVIVVRASLSGASPETMASSVATPLERSLGNISGIDLLLSSSSEGSTSIFMIFDLDKDVHTAAREVQAAINAARPLLPSSMKQPPTYRNVNPSSTPVMVLALTSDLLGQGELYDLASTILAQKLAQVRGVGEVTVGGSSLPAVRVDLNPNMLNNMGISLDTVRNALAATNSVRPKGFLDNNEYQWQLATNGQLRYAKDFENLIVAWKNGTAVRLRDVAHVYDSTESLYNKGFYNTKQAVVLLVRRQADANIIQTVDAVKDMLPDLAQMLPPQVNLDVAQDRTPSIRATLHEAELTLVISVLLVIVVVMLFLQRLRATLIPAISVPVSLMGTFIFMYFLGYSLNTVSLMALIVATGFVVDDSIVVLENVMRYIERGMHPMRAALVGAREVGFTVISMSVSLVAVFIPLLFMGGLIGRLFLEFAMTLSIAIAISLLVSLTLTPMMCAQLLRHEPNLKKGRGQRIWDSFFDRLVSGYGRMLRFAIRFRFLTLLTLLATVVLNVYLYIAVPKGFFPEQDTGMIQGFFRADQGTSFAATVPKLEAFRKAIVQNPNVDTVSGYSGGRGGSNSSFFLIQLKPFAERTQSATQIINDMRKSLPTIPGARLSLVPQQDIRAGRGGDSAGSYQYDLLSGDLDTLRKWVPQVRQAMAALPELVDVQSEAEEKGRRIELVINRDNAKRLNVEMATIAGVLNNLFSQRQVSTIYSALNQYQVVMGIDVKYAQDPEVLKTVQIIASDGKLVPLSAFASFEIGTSPLSVSHQGLMASDSVSFSLAEGVSLEQASNAIENAVARIGLPANEIQAGFGGNAQLFQQSSSQQPLLILGALVVMYLILGMLYESYMHPLTILSTLPSAGVGALLALLMVDMEFTVIALIGVFLLIGIVKKNAIIMVDFALALEREKNVPPEEAIYDACIVRFRPIMMTTMAAMFGALPLILATGAGVEMRQPLGIAIVGGLVLSQILTLFTTPVVYIYLDRLRHIFERRRKNKSTPAGGSEVTPRPGQ</sequence>
<dbReference type="AlphaFoldDB" id="A0A356LDG4"/>
<feature type="transmembrane region" description="Helical" evidence="8">
    <location>
        <begin position="431"/>
        <end position="451"/>
    </location>
</feature>
<dbReference type="PANTHER" id="PTHR32063:SF34">
    <property type="entry name" value="MULTIDRUG RESISTANCE PROTEIN MDTC"/>
    <property type="match status" value="1"/>
</dbReference>
<evidence type="ECO:0000256" key="7">
    <source>
        <dbReference type="ARBA" id="ARBA00023136"/>
    </source>
</evidence>
<feature type="transmembrane region" description="Helical" evidence="8">
    <location>
        <begin position="882"/>
        <end position="902"/>
    </location>
</feature>
<feature type="transmembrane region" description="Helical" evidence="8">
    <location>
        <begin position="986"/>
        <end position="1012"/>
    </location>
</feature>
<evidence type="ECO:0000313" key="10">
    <source>
        <dbReference type="Proteomes" id="UP000264036"/>
    </source>
</evidence>